<keyword evidence="8" id="KW-0276">Fatty acid metabolism</keyword>
<dbReference type="InterPro" id="IPR055060">
    <property type="entry name" value="ACOX_C_alpha1"/>
</dbReference>
<dbReference type="OrthoDB" id="538336at2759"/>
<feature type="compositionally biased region" description="Polar residues" evidence="16">
    <location>
        <begin position="72"/>
        <end position="84"/>
    </location>
</feature>
<dbReference type="SUPFAM" id="SSF47203">
    <property type="entry name" value="Acyl-CoA dehydrogenase C-terminal domain-like"/>
    <property type="match status" value="2"/>
</dbReference>
<feature type="coiled-coil region" evidence="15">
    <location>
        <begin position="435"/>
        <end position="462"/>
    </location>
</feature>
<comment type="subcellular location">
    <subcellularLocation>
        <location evidence="3">Peroxisome</location>
    </subcellularLocation>
</comment>
<dbReference type="AlphaFoldDB" id="B9WDF4"/>
<dbReference type="GO" id="GO:0071949">
    <property type="term" value="F:FAD binding"/>
    <property type="evidence" value="ECO:0007669"/>
    <property type="project" value="InterPro"/>
</dbReference>
<evidence type="ECO:0000256" key="8">
    <source>
        <dbReference type="ARBA" id="ARBA00022832"/>
    </source>
</evidence>
<dbReference type="Proteomes" id="UP000002605">
    <property type="component" value="Chromosome 3"/>
</dbReference>
<organism evidence="23 24">
    <name type="scientific">Candida dubliniensis (strain CD36 / ATCC MYA-646 / CBS 7987 / NCPF 3949 / NRRL Y-17841)</name>
    <name type="common">Yeast</name>
    <dbReference type="NCBI Taxonomy" id="573826"/>
    <lineage>
        <taxon>Eukaryota</taxon>
        <taxon>Fungi</taxon>
        <taxon>Dikarya</taxon>
        <taxon>Ascomycota</taxon>
        <taxon>Saccharomycotina</taxon>
        <taxon>Pichiomycetes</taxon>
        <taxon>Debaryomycetaceae</taxon>
        <taxon>Candida/Lodderomyces clade</taxon>
        <taxon>Candida</taxon>
    </lineage>
</organism>
<sequence length="774" mass="87897">MLQNLSHFDISYLKINLSAPLFPFITSIFFFVIFHISLLSTFNIKHFISKMAMLTKSIHDEDHVEKKDPDTTPRTVQNVVSSRSPPNPAKDIAEERNRTDWDLKEMHEFLEGDEAKSEQVLRLYQSIERDPILQTRPEQFDITQKEERELVATRINQMTKYMEIESAEKFRRRLQLMTIIDPSMGIRMLVNIGLFINCIKGNGTQKQYDFWAKSKEGAIVKQIHGSFGMTELGHGSNVAGCETTATFDEKTDTFIIDTPHIGATKWWIGGAAHSATHTVCYARLIVKDVDYGVKTFVVPLRDSNHNLLPGVAIGDIGAKMGRHGVDNGWIQFTEVRIPRFFMLQRWCKVDRQGNVTLPPLEQLSYISLLEGRVGMATDSYRIGARYITIALRYAVGRRQFANGKGKEETKLIDYTLHQRRLLPYLAMTYAAALGTDRLERQHEELLENLDKALATKDKLLLKNTINGTKSMFVDSGSLKSTLTWFAADLINETRQACGGHGYSSYNGFGKSYDDWVVQCTYEGDNNVLGMSAGKTIIKTVQQVLNGKPLQDSTLEFLNDAPTLAKAKKAVIRIKEHVDDVDRVLKAIAGLISKFSSDLIAVSHQSWDSIGPQRVILSKLRCHYYLLETFNERLNDKIKAKSPARPHLENIIKLYYVTNILGPFIDEFLRFGVISPKVAKYITGEYPQRLCAIARPYIIGLTDSFQQPDNIINSLIGRYDGNIYTNYLDSVKDINNPLNHKAPYSEDLEAMLNRQSIPQRERFERSKEAAAQLSK</sequence>
<evidence type="ECO:0000259" key="19">
    <source>
        <dbReference type="Pfam" id="PF02770"/>
    </source>
</evidence>
<dbReference type="RefSeq" id="XP_002419121.1">
    <property type="nucleotide sequence ID" value="XM_002419076.1"/>
</dbReference>
<dbReference type="InterPro" id="IPR002655">
    <property type="entry name" value="Acyl-CoA_oxidase_C"/>
</dbReference>
<keyword evidence="10" id="KW-0443">Lipid metabolism</keyword>
<keyword evidence="24" id="KW-1185">Reference proteome</keyword>
<evidence type="ECO:0000313" key="22">
    <source>
        <dbReference type="CGD" id="CAL0000162040"/>
    </source>
</evidence>
<accession>B9WDF4</accession>
<dbReference type="FunFam" id="1.10.540.10:FF:000018">
    <property type="entry name" value="Acyl-coenzyme A oxidase"/>
    <property type="match status" value="1"/>
</dbReference>
<feature type="domain" description="Acyl-CoA oxidase C-terminal" evidence="18">
    <location>
        <begin position="602"/>
        <end position="752"/>
    </location>
</feature>
<dbReference type="InterPro" id="IPR037069">
    <property type="entry name" value="AcylCoA_DH/ox_N_sf"/>
</dbReference>
<evidence type="ECO:0000256" key="15">
    <source>
        <dbReference type="SAM" id="Coils"/>
    </source>
</evidence>
<dbReference type="Pfam" id="PF02770">
    <property type="entry name" value="Acyl-CoA_dh_M"/>
    <property type="match status" value="1"/>
</dbReference>
<comment type="cofactor">
    <cofactor evidence="2">
        <name>FAD</name>
        <dbReference type="ChEBI" id="CHEBI:57692"/>
    </cofactor>
</comment>
<evidence type="ECO:0000256" key="1">
    <source>
        <dbReference type="ARBA" id="ARBA00001201"/>
    </source>
</evidence>
<dbReference type="GO" id="GO:0055088">
    <property type="term" value="P:lipid homeostasis"/>
    <property type="evidence" value="ECO:0007669"/>
    <property type="project" value="TreeGrafter"/>
</dbReference>
<dbReference type="GO" id="GO:0033540">
    <property type="term" value="P:fatty acid beta-oxidation using acyl-CoA oxidase"/>
    <property type="evidence" value="ECO:0007669"/>
    <property type="project" value="UniProtKB-UniPathway"/>
</dbReference>
<keyword evidence="17" id="KW-0472">Membrane</keyword>
<feature type="binding site" evidence="14">
    <location>
        <position position="230"/>
    </location>
    <ligand>
        <name>FAD</name>
        <dbReference type="ChEBI" id="CHEBI:57692"/>
    </ligand>
</feature>
<dbReference type="PIRSF" id="PIRSF000168">
    <property type="entry name" value="Acyl-CoA_oxidase"/>
    <property type="match status" value="1"/>
</dbReference>
<evidence type="ECO:0000256" key="10">
    <source>
        <dbReference type="ARBA" id="ARBA00023098"/>
    </source>
</evidence>
<dbReference type="Gene3D" id="2.40.110.10">
    <property type="entry name" value="Butyryl-CoA Dehydrogenase, subunit A, domain 2"/>
    <property type="match status" value="1"/>
</dbReference>
<evidence type="ECO:0000313" key="23">
    <source>
        <dbReference type="EMBL" id="CAX42707.1"/>
    </source>
</evidence>
<dbReference type="HOGENOM" id="CLU_014629_3_1_1"/>
<dbReference type="KEGG" id="cdu:CD36_81790"/>
<dbReference type="GeneID" id="8046617"/>
<dbReference type="GO" id="GO:0005504">
    <property type="term" value="F:fatty acid binding"/>
    <property type="evidence" value="ECO:0007669"/>
    <property type="project" value="TreeGrafter"/>
</dbReference>
<dbReference type="PANTHER" id="PTHR10909">
    <property type="entry name" value="ELECTRON TRANSPORT OXIDOREDUCTASE"/>
    <property type="match status" value="1"/>
</dbReference>
<feature type="region of interest" description="Disordered" evidence="16">
    <location>
        <begin position="61"/>
        <end position="95"/>
    </location>
</feature>
<proteinExistence type="inferred from homology"/>
<reference evidence="23 24" key="1">
    <citation type="journal article" date="2009" name="Genome Res.">
        <title>Comparative genomics of the fungal pathogens Candida dubliniensis and Candida albicans.</title>
        <authorList>
            <person name="Jackson A.P."/>
            <person name="Gamble J.A."/>
            <person name="Yeomans T."/>
            <person name="Moran G.P."/>
            <person name="Saunders D."/>
            <person name="Harris D."/>
            <person name="Aslett M."/>
            <person name="Barrell J.F."/>
            <person name="Butler G."/>
            <person name="Citiulo F."/>
            <person name="Coleman D.C."/>
            <person name="de Groot P.W.J."/>
            <person name="Goodwin T.J."/>
            <person name="Quail M.A."/>
            <person name="McQuillan J."/>
            <person name="Munro C.A."/>
            <person name="Pain A."/>
            <person name="Poulter R.T."/>
            <person name="Rajandream M.A."/>
            <person name="Renauld H."/>
            <person name="Spiering M.J."/>
            <person name="Tivey A."/>
            <person name="Gow N.A.R."/>
            <person name="Barrell B."/>
            <person name="Sullivan D.J."/>
            <person name="Berriman M."/>
        </authorList>
    </citation>
    <scope>NUCLEOTIDE SEQUENCE [LARGE SCALE GENOMIC DNA]</scope>
    <source>
        <strain evidence="24">CD36 / ATCC MYA-646 / CBS 7987 / NCPF 3949 / NRRL Y-17841</strain>
    </source>
</reference>
<evidence type="ECO:0000259" key="21">
    <source>
        <dbReference type="Pfam" id="PF22924"/>
    </source>
</evidence>
<evidence type="ECO:0000256" key="16">
    <source>
        <dbReference type="SAM" id="MobiDB-lite"/>
    </source>
</evidence>
<evidence type="ECO:0000256" key="13">
    <source>
        <dbReference type="PIRSR" id="PIRSR000168-1"/>
    </source>
</evidence>
<keyword evidence="17" id="KW-0812">Transmembrane</keyword>
<dbReference type="InterPro" id="IPR009100">
    <property type="entry name" value="AcylCoA_DH/oxidase_NM_dom_sf"/>
</dbReference>
<name>B9WDF4_CANDC</name>
<dbReference type="FunFam" id="1.20.140.10:FF:000041">
    <property type="entry name" value="Acyl-coenzyme A oxidase"/>
    <property type="match status" value="1"/>
</dbReference>
<dbReference type="Pfam" id="PF14749">
    <property type="entry name" value="Acyl-CoA_ox_N"/>
    <property type="match status" value="1"/>
</dbReference>
<dbReference type="InterPro" id="IPR012258">
    <property type="entry name" value="Acyl-CoA_oxidase"/>
</dbReference>
<protein>
    <recommendedName>
        <fullName evidence="12">Acyl-coenzyme A oxidase</fullName>
    </recommendedName>
</protein>
<feature type="domain" description="Acyl-CoA oxidase/dehydrogenase middle" evidence="19">
    <location>
        <begin position="226"/>
        <end position="335"/>
    </location>
</feature>
<evidence type="ECO:0000256" key="14">
    <source>
        <dbReference type="PIRSR" id="PIRSR000168-2"/>
    </source>
</evidence>
<comment type="similarity">
    <text evidence="5 12">Belongs to the acyl-CoA oxidase family.</text>
</comment>
<dbReference type="Gene3D" id="1.20.140.10">
    <property type="entry name" value="Butyryl-CoA Dehydrogenase, subunit A, domain 3"/>
    <property type="match status" value="2"/>
</dbReference>
<dbReference type="GO" id="GO:0005777">
    <property type="term" value="C:peroxisome"/>
    <property type="evidence" value="ECO:0007669"/>
    <property type="project" value="UniProtKB-SubCell"/>
</dbReference>
<keyword evidence="7 12" id="KW-0274">FAD</keyword>
<dbReference type="eggNOG" id="KOG0136">
    <property type="taxonomic scope" value="Eukaryota"/>
</dbReference>
<evidence type="ECO:0000256" key="4">
    <source>
        <dbReference type="ARBA" id="ARBA00004846"/>
    </source>
</evidence>
<dbReference type="FunFam" id="2.40.110.10:FF:000003">
    <property type="entry name" value="Acyl-coenzyme A oxidase"/>
    <property type="match status" value="1"/>
</dbReference>
<keyword evidence="15" id="KW-0175">Coiled coil</keyword>
<keyword evidence="17" id="KW-1133">Transmembrane helix</keyword>
<dbReference type="InterPro" id="IPR029320">
    <property type="entry name" value="Acyl-CoA_ox_N"/>
</dbReference>
<gene>
    <name evidence="23" type="primary">POX2</name>
    <name evidence="22" type="ordered locus">Cd36_81790</name>
    <name evidence="23" type="ORF">CD36_81790</name>
</gene>
<comment type="pathway">
    <text evidence="4">Lipid metabolism; peroxisomal fatty acid beta-oxidation.</text>
</comment>
<feature type="domain" description="Acyl-coenzyme A oxidase N-terminal" evidence="20">
    <location>
        <begin position="103"/>
        <end position="214"/>
    </location>
</feature>
<evidence type="ECO:0000256" key="7">
    <source>
        <dbReference type="ARBA" id="ARBA00022827"/>
    </source>
</evidence>
<evidence type="ECO:0000259" key="20">
    <source>
        <dbReference type="Pfam" id="PF14749"/>
    </source>
</evidence>
<dbReference type="InterPro" id="IPR036250">
    <property type="entry name" value="AcylCo_DH-like_C"/>
</dbReference>
<dbReference type="FunFam" id="1.20.140.10:FF:000015">
    <property type="entry name" value="Acyl-coenzyme A oxidase"/>
    <property type="match status" value="1"/>
</dbReference>
<evidence type="ECO:0000256" key="6">
    <source>
        <dbReference type="ARBA" id="ARBA00022630"/>
    </source>
</evidence>
<evidence type="ECO:0000256" key="3">
    <source>
        <dbReference type="ARBA" id="ARBA00004275"/>
    </source>
</evidence>
<evidence type="ECO:0000256" key="12">
    <source>
        <dbReference type="PIRNR" id="PIRNR000168"/>
    </source>
</evidence>
<evidence type="ECO:0000256" key="11">
    <source>
        <dbReference type="ARBA" id="ARBA00023140"/>
    </source>
</evidence>
<evidence type="ECO:0000256" key="17">
    <source>
        <dbReference type="SAM" id="Phobius"/>
    </source>
</evidence>
<evidence type="ECO:0000256" key="9">
    <source>
        <dbReference type="ARBA" id="ARBA00023002"/>
    </source>
</evidence>
<dbReference type="Gene3D" id="1.10.540.10">
    <property type="entry name" value="Acyl-CoA dehydrogenase/oxidase, N-terminal domain"/>
    <property type="match status" value="1"/>
</dbReference>
<feature type="transmembrane region" description="Helical" evidence="17">
    <location>
        <begin position="20"/>
        <end position="44"/>
    </location>
</feature>
<evidence type="ECO:0000259" key="18">
    <source>
        <dbReference type="Pfam" id="PF01756"/>
    </source>
</evidence>
<dbReference type="UniPathway" id="UPA00661"/>
<keyword evidence="6 12" id="KW-0285">Flavoprotein</keyword>
<dbReference type="PANTHER" id="PTHR10909:SF352">
    <property type="entry name" value="ACYL-COENZYME A OXIDASE-LIKE PROTEIN"/>
    <property type="match status" value="1"/>
</dbReference>
<dbReference type="GO" id="GO:0003997">
    <property type="term" value="F:acyl-CoA oxidase activity"/>
    <property type="evidence" value="ECO:0007669"/>
    <property type="project" value="UniProtKB-EC"/>
</dbReference>
<evidence type="ECO:0000313" key="24">
    <source>
        <dbReference type="Proteomes" id="UP000002605"/>
    </source>
</evidence>
<keyword evidence="9 23" id="KW-0560">Oxidoreductase</keyword>
<feature type="domain" description="Acyl-CoA oxidase C-alpha1" evidence="21">
    <location>
        <begin position="365"/>
        <end position="536"/>
    </location>
</feature>
<evidence type="ECO:0000256" key="5">
    <source>
        <dbReference type="ARBA" id="ARBA00006288"/>
    </source>
</evidence>
<comment type="catalytic activity">
    <reaction evidence="1">
        <text>a 2,3-saturated acyl-CoA + O2 = a (2E)-enoyl-CoA + H2O2</text>
        <dbReference type="Rhea" id="RHEA:38959"/>
        <dbReference type="ChEBI" id="CHEBI:15379"/>
        <dbReference type="ChEBI" id="CHEBI:16240"/>
        <dbReference type="ChEBI" id="CHEBI:58856"/>
        <dbReference type="ChEBI" id="CHEBI:65111"/>
        <dbReference type="EC" id="1.3.3.6"/>
    </reaction>
</comment>
<dbReference type="InterPro" id="IPR006091">
    <property type="entry name" value="Acyl-CoA_Oxase/DH_mid-dom"/>
</dbReference>
<feature type="compositionally biased region" description="Basic and acidic residues" evidence="16">
    <location>
        <begin position="61"/>
        <end position="71"/>
    </location>
</feature>
<dbReference type="SUPFAM" id="SSF56645">
    <property type="entry name" value="Acyl-CoA dehydrogenase NM domain-like"/>
    <property type="match status" value="1"/>
</dbReference>
<feature type="binding site" evidence="14">
    <location>
        <position position="269"/>
    </location>
    <ligand>
        <name>FAD</name>
        <dbReference type="ChEBI" id="CHEBI:57692"/>
    </ligand>
</feature>
<dbReference type="Pfam" id="PF01756">
    <property type="entry name" value="ACOX"/>
    <property type="match status" value="1"/>
</dbReference>
<keyword evidence="11" id="KW-0576">Peroxisome</keyword>
<dbReference type="InterPro" id="IPR046373">
    <property type="entry name" value="Acyl-CoA_Oxase/DH_mid-dom_sf"/>
</dbReference>
<dbReference type="CGD" id="CAL0000162040">
    <property type="gene designation" value="Cd36_81790"/>
</dbReference>
<evidence type="ECO:0000256" key="2">
    <source>
        <dbReference type="ARBA" id="ARBA00001974"/>
    </source>
</evidence>
<dbReference type="VEuPathDB" id="FungiDB:CD36_81790"/>
<feature type="active site" description="Proton acceptor" evidence="13">
    <location>
        <position position="522"/>
    </location>
</feature>
<dbReference type="EMBL" id="FM992690">
    <property type="protein sequence ID" value="CAX42707.1"/>
    <property type="molecule type" value="Genomic_DNA"/>
</dbReference>
<dbReference type="Pfam" id="PF22924">
    <property type="entry name" value="ACOX_C_alpha1"/>
    <property type="match status" value="1"/>
</dbReference>